<dbReference type="AlphaFoldDB" id="A0A7J7KFV0"/>
<dbReference type="Pfam" id="PF00487">
    <property type="entry name" value="FA_desaturase"/>
    <property type="match status" value="1"/>
</dbReference>
<evidence type="ECO:0000256" key="3">
    <source>
        <dbReference type="ARBA" id="ARBA00012021"/>
    </source>
</evidence>
<dbReference type="SMART" id="SM01269">
    <property type="entry name" value="Lipid_DES"/>
    <property type="match status" value="1"/>
</dbReference>
<dbReference type="PIRSF" id="PIRSF017228">
    <property type="entry name" value="Sphnglp_dlt4_des"/>
    <property type="match status" value="1"/>
</dbReference>
<evidence type="ECO:0000256" key="10">
    <source>
        <dbReference type="SAM" id="Phobius"/>
    </source>
</evidence>
<evidence type="ECO:0000256" key="5">
    <source>
        <dbReference type="ARBA" id="ARBA00022989"/>
    </source>
</evidence>
<dbReference type="EC" id="1.14.19.17" evidence="3"/>
<evidence type="ECO:0000259" key="11">
    <source>
        <dbReference type="SMART" id="SM01269"/>
    </source>
</evidence>
<dbReference type="InterPro" id="IPR011388">
    <property type="entry name" value="DES1/DES2"/>
</dbReference>
<feature type="transmembrane region" description="Helical" evidence="10">
    <location>
        <begin position="67"/>
        <end position="88"/>
    </location>
</feature>
<dbReference type="InterPro" id="IPR005804">
    <property type="entry name" value="FA_desaturase_dom"/>
</dbReference>
<dbReference type="EMBL" id="VXIV02000629">
    <property type="protein sequence ID" value="KAF6037083.1"/>
    <property type="molecule type" value="Genomic_DNA"/>
</dbReference>
<dbReference type="Pfam" id="PF08557">
    <property type="entry name" value="Lipid_DES"/>
    <property type="match status" value="1"/>
</dbReference>
<evidence type="ECO:0000256" key="2">
    <source>
        <dbReference type="ARBA" id="ARBA00006146"/>
    </source>
</evidence>
<evidence type="ECO:0000256" key="7">
    <source>
        <dbReference type="ARBA" id="ARBA00023098"/>
    </source>
</evidence>
<feature type="transmembrane region" description="Helical" evidence="10">
    <location>
        <begin position="211"/>
        <end position="231"/>
    </location>
</feature>
<feature type="transmembrane region" description="Helical" evidence="10">
    <location>
        <begin position="188"/>
        <end position="205"/>
    </location>
</feature>
<keyword evidence="6 9" id="KW-0560">Oxidoreductase</keyword>
<feature type="transmembrane region" description="Helical" evidence="10">
    <location>
        <begin position="108"/>
        <end position="125"/>
    </location>
</feature>
<dbReference type="PANTHER" id="PTHR12879">
    <property type="entry name" value="SPHINGOLIPID DELTA 4 DESATURASE/C-4 HYDROXYLASE PROTEIN DES2"/>
    <property type="match status" value="1"/>
</dbReference>
<comment type="similarity">
    <text evidence="2 9">Belongs to the fatty acid desaturase type 1 family. DEGS subfamily.</text>
</comment>
<protein>
    <recommendedName>
        <fullName evidence="3">sphingolipid 4-desaturase</fullName>
        <ecNumber evidence="3">1.14.19.17</ecNumber>
    </recommendedName>
</protein>
<keyword evidence="4 10" id="KW-0812">Transmembrane</keyword>
<keyword evidence="8 9" id="KW-0472">Membrane</keyword>
<dbReference type="GO" id="GO:0016020">
    <property type="term" value="C:membrane"/>
    <property type="evidence" value="ECO:0007669"/>
    <property type="project" value="UniProtKB-SubCell"/>
</dbReference>
<evidence type="ECO:0000256" key="4">
    <source>
        <dbReference type="ARBA" id="ARBA00022692"/>
    </source>
</evidence>
<dbReference type="CDD" id="cd03508">
    <property type="entry name" value="Delta4-sphingolipid-FADS-like"/>
    <property type="match status" value="1"/>
</dbReference>
<dbReference type="Proteomes" id="UP000593567">
    <property type="component" value="Unassembled WGS sequence"/>
</dbReference>
<comment type="subcellular location">
    <subcellularLocation>
        <location evidence="1">Membrane</location>
        <topology evidence="1">Multi-pass membrane protein</topology>
    </subcellularLocation>
</comment>
<evidence type="ECO:0000256" key="1">
    <source>
        <dbReference type="ARBA" id="ARBA00004141"/>
    </source>
</evidence>
<dbReference type="PANTHER" id="PTHR12879:SF8">
    <property type="entry name" value="SPHINGOLIPID DELTA(4)-DESATURASE DES1"/>
    <property type="match status" value="1"/>
</dbReference>
<evidence type="ECO:0000313" key="13">
    <source>
        <dbReference type="Proteomes" id="UP000593567"/>
    </source>
</evidence>
<organism evidence="12 13">
    <name type="scientific">Bugula neritina</name>
    <name type="common">Brown bryozoan</name>
    <name type="synonym">Sertularia neritina</name>
    <dbReference type="NCBI Taxonomy" id="10212"/>
    <lineage>
        <taxon>Eukaryota</taxon>
        <taxon>Metazoa</taxon>
        <taxon>Spiralia</taxon>
        <taxon>Lophotrochozoa</taxon>
        <taxon>Bryozoa</taxon>
        <taxon>Gymnolaemata</taxon>
        <taxon>Cheilostomatida</taxon>
        <taxon>Flustrina</taxon>
        <taxon>Buguloidea</taxon>
        <taxon>Bugulidae</taxon>
        <taxon>Bugula</taxon>
    </lineage>
</organism>
<evidence type="ECO:0000313" key="12">
    <source>
        <dbReference type="EMBL" id="KAF6037083.1"/>
    </source>
</evidence>
<evidence type="ECO:0000256" key="8">
    <source>
        <dbReference type="ARBA" id="ARBA00023136"/>
    </source>
</evidence>
<gene>
    <name evidence="12" type="ORF">EB796_004609</name>
</gene>
<dbReference type="InterPro" id="IPR013866">
    <property type="entry name" value="Sphingolipid_d4-desaturase_N"/>
</dbReference>
<dbReference type="OrthoDB" id="200948at2759"/>
<reference evidence="12" key="1">
    <citation type="submission" date="2020-06" db="EMBL/GenBank/DDBJ databases">
        <title>Draft genome of Bugula neritina, a colonial animal packing powerful symbionts and potential medicines.</title>
        <authorList>
            <person name="Rayko M."/>
        </authorList>
    </citation>
    <scope>NUCLEOTIDE SEQUENCE [LARGE SCALE GENOMIC DNA]</scope>
    <source>
        <strain evidence="12">Kwan_BN1</strain>
    </source>
</reference>
<comment type="caution">
    <text evidence="12">The sequence shown here is derived from an EMBL/GenBank/DDBJ whole genome shotgun (WGS) entry which is preliminary data.</text>
</comment>
<dbReference type="GO" id="GO:0042284">
    <property type="term" value="F:sphingolipid delta-4 desaturase activity"/>
    <property type="evidence" value="ECO:0007669"/>
    <property type="project" value="UniProtKB-UniRule"/>
</dbReference>
<keyword evidence="7 9" id="KW-0443">Lipid metabolism</keyword>
<evidence type="ECO:0000256" key="6">
    <source>
        <dbReference type="ARBA" id="ARBA00023002"/>
    </source>
</evidence>
<proteinExistence type="inferred from homology"/>
<evidence type="ECO:0000256" key="9">
    <source>
        <dbReference type="PIRNR" id="PIRNR017228"/>
    </source>
</evidence>
<sequence length="332" mass="38610">MFDTVKEKTDFEWSYTQEPHASRRKEILAKYPQIKKLFGPNPNLKWIVLAMVATQLTACYFIKDASWVTLLITAYCFGGVINHSMTLAIHEISHSLAFGYTRPFANKALAVFGNLIIGVPTAITFKRYHLDHHRYQGSDEYDVDIPHRIEAEMFKYTLGKLIWMTLQPFFYALRPLFVKPKPITLPEVVNAFVIFSFDFLLVYFWGWKPFVYLLGGSLLAMGVHPVAGHFISEHYMFKEGYETYSYYGPLNMITLNVGYHNEHHDFPYIPGSRLPEVRKIAPEYYNNLPYHTSWVKVLYDFITDPNISLYCRTKRKQLPTSLKEDEGTTGHD</sequence>
<keyword evidence="13" id="KW-1185">Reference proteome</keyword>
<dbReference type="GO" id="GO:0046513">
    <property type="term" value="P:ceramide biosynthetic process"/>
    <property type="evidence" value="ECO:0007669"/>
    <property type="project" value="TreeGrafter"/>
</dbReference>
<keyword evidence="5 10" id="KW-1133">Transmembrane helix</keyword>
<feature type="domain" description="Sphingolipid delta4-desaturase N-terminal" evidence="11">
    <location>
        <begin position="6"/>
        <end position="44"/>
    </location>
</feature>
<accession>A0A7J7KFV0</accession>
<name>A0A7J7KFV0_BUGNE</name>